<dbReference type="FunFam" id="3.30.70.100:FF:000005">
    <property type="entry name" value="Copper-exporting P-type ATPase A"/>
    <property type="match status" value="1"/>
</dbReference>
<keyword evidence="17 21" id="KW-0472">Membrane</keyword>
<dbReference type="Gene3D" id="3.30.70.100">
    <property type="match status" value="2"/>
</dbReference>
<dbReference type="RefSeq" id="WP_183860292.1">
    <property type="nucleotide sequence ID" value="NZ_JACHFH010000009.1"/>
</dbReference>
<feature type="transmembrane region" description="Helical" evidence="21">
    <location>
        <begin position="706"/>
        <end position="728"/>
    </location>
</feature>
<evidence type="ECO:0000256" key="20">
    <source>
        <dbReference type="ARBA" id="ARBA00049289"/>
    </source>
</evidence>
<dbReference type="Pfam" id="PF00403">
    <property type="entry name" value="HMA"/>
    <property type="match status" value="2"/>
</dbReference>
<keyword evidence="13" id="KW-1278">Translocase</keyword>
<dbReference type="PRINTS" id="PR00119">
    <property type="entry name" value="CATATPASE"/>
</dbReference>
<feature type="transmembrane region" description="Helical" evidence="21">
    <location>
        <begin position="93"/>
        <end position="113"/>
    </location>
</feature>
<evidence type="ECO:0000256" key="8">
    <source>
        <dbReference type="ARBA" id="ARBA00022737"/>
    </source>
</evidence>
<dbReference type="SUPFAM" id="SSF81665">
    <property type="entry name" value="Calcium ATPase, transmembrane domain M"/>
    <property type="match status" value="1"/>
</dbReference>
<dbReference type="GO" id="GO:0005524">
    <property type="term" value="F:ATP binding"/>
    <property type="evidence" value="ECO:0007669"/>
    <property type="project" value="UniProtKB-UniRule"/>
</dbReference>
<dbReference type="PANTHER" id="PTHR43520">
    <property type="entry name" value="ATP7, ISOFORM B"/>
    <property type="match status" value="1"/>
</dbReference>
<gene>
    <name evidence="23" type="ORF">HNR32_001016</name>
</gene>
<dbReference type="FunFam" id="2.70.150.10:FF:000002">
    <property type="entry name" value="Copper-transporting ATPase 1, putative"/>
    <property type="match status" value="1"/>
</dbReference>
<dbReference type="Gene3D" id="2.70.150.10">
    <property type="entry name" value="Calcium-transporting ATPase, cytoplasmic transduction domain A"/>
    <property type="match status" value="1"/>
</dbReference>
<keyword evidence="24" id="KW-1185">Reference proteome</keyword>
<dbReference type="InterPro" id="IPR023298">
    <property type="entry name" value="ATPase_P-typ_TM_dom_sf"/>
</dbReference>
<comment type="catalytic activity">
    <reaction evidence="20">
        <text>Cu(+)(in) + ATP + H2O = Cu(+)(out) + ADP + phosphate + H(+)</text>
        <dbReference type="Rhea" id="RHEA:25792"/>
        <dbReference type="ChEBI" id="CHEBI:15377"/>
        <dbReference type="ChEBI" id="CHEBI:15378"/>
        <dbReference type="ChEBI" id="CHEBI:30616"/>
        <dbReference type="ChEBI" id="CHEBI:43474"/>
        <dbReference type="ChEBI" id="CHEBI:49552"/>
        <dbReference type="ChEBI" id="CHEBI:456216"/>
        <dbReference type="EC" id="7.2.2.8"/>
    </reaction>
</comment>
<dbReference type="SFLD" id="SFLDG00002">
    <property type="entry name" value="C1.7:_P-type_atpase_like"/>
    <property type="match status" value="1"/>
</dbReference>
<feature type="domain" description="HMA" evidence="22">
    <location>
        <begin position="1"/>
        <end position="67"/>
    </location>
</feature>
<feature type="transmembrane region" description="Helical" evidence="21">
    <location>
        <begin position="212"/>
        <end position="229"/>
    </location>
</feature>
<evidence type="ECO:0000256" key="5">
    <source>
        <dbReference type="ARBA" id="ARBA00022448"/>
    </source>
</evidence>
<dbReference type="InterPro" id="IPR023299">
    <property type="entry name" value="ATPase_P-typ_cyto_dom_N"/>
</dbReference>
<dbReference type="InterPro" id="IPR036163">
    <property type="entry name" value="HMA_dom_sf"/>
</dbReference>
<keyword evidence="7 21" id="KW-0479">Metal-binding</keyword>
<dbReference type="PANTHER" id="PTHR43520:SF8">
    <property type="entry name" value="P-TYPE CU(+) TRANSPORTER"/>
    <property type="match status" value="1"/>
</dbReference>
<feature type="transmembrane region" description="Helical" evidence="21">
    <location>
        <begin position="172"/>
        <end position="192"/>
    </location>
</feature>
<reference evidence="23 24" key="1">
    <citation type="submission" date="2020-08" db="EMBL/GenBank/DDBJ databases">
        <title>Genomic Encyclopedia of Type Strains, Phase IV (KMG-IV): sequencing the most valuable type-strain genomes for metagenomic binning, comparative biology and taxonomic classification.</title>
        <authorList>
            <person name="Goeker M."/>
        </authorList>
    </citation>
    <scope>NUCLEOTIDE SEQUENCE [LARGE SCALE GENOMIC DNA]</scope>
    <source>
        <strain evidence="23 24">DSM 24661</strain>
    </source>
</reference>
<evidence type="ECO:0000256" key="18">
    <source>
        <dbReference type="ARBA" id="ARBA00029719"/>
    </source>
</evidence>
<dbReference type="Proteomes" id="UP000559117">
    <property type="component" value="Unassembled WGS sequence"/>
</dbReference>
<keyword evidence="21" id="KW-1003">Cell membrane</keyword>
<dbReference type="SFLD" id="SFLDS00003">
    <property type="entry name" value="Haloacid_Dehalogenase"/>
    <property type="match status" value="1"/>
</dbReference>
<protein>
    <recommendedName>
        <fullName evidence="4">Copper-exporting P-type ATPase</fullName>
        <ecNumber evidence="3">7.2.2.8</ecNumber>
    </recommendedName>
    <alternativeName>
        <fullName evidence="18">Copper-exporting P-type ATPase A</fullName>
    </alternativeName>
    <alternativeName>
        <fullName evidence="19">Cu(+)-exporting ATPase</fullName>
    </alternativeName>
</protein>
<dbReference type="SUPFAM" id="SSF81653">
    <property type="entry name" value="Calcium ATPase, transduction domain A"/>
    <property type="match status" value="1"/>
</dbReference>
<evidence type="ECO:0000256" key="21">
    <source>
        <dbReference type="RuleBase" id="RU362081"/>
    </source>
</evidence>
<dbReference type="SUPFAM" id="SSF56784">
    <property type="entry name" value="HAD-like"/>
    <property type="match status" value="1"/>
</dbReference>
<dbReference type="InterPro" id="IPR006122">
    <property type="entry name" value="HMA_Cu_ion-bd"/>
</dbReference>
<sequence>MKRKFAVTGMTCSACSAHVEKSVAKALGVNAVSVNLLTNSMQVDFNEGQINEAAIIKTVEDAGYNASIFTDKNTAEEMPKMIDDGIKNMQNRLSVSIVFLLLLMYISMGTMVYDVFSANLPQFMLKYFIGDKNALVYSFTQLLLLVPILLANQKYFKNGFKTLYKKSPNMDSLIAIGAGAAAVYGIFAIYRIGYGMGYADWQLVQQYQHNLYFESAGMILTLITVGKYLEARAKGKTSEAINKLINLTPKTVTVLRDNQEKIIAAADIVVGDIFIIKPGEAVAVDGIIIEGQSLLDEAAVTGEGIPVAKQAGDKIISASLNKSGLLTAKAVKVGDNTTIAQIIKLVEEASASKAPIAKLADKIAGVFVPIVITISLLTAIVWLVAGASTEFAVSTAIAVLVISCPCALGLATPVAIMVGTGKGAQNGILIKSGEALQTINKVDTIVLDKTGTITKGQPQVTDIITLADLSAKELLKIAGSLEKGSDHPLAEAIIDKCKRESAAFYKLTDFSAVFGKGVAGKINDKYYYAGNQKMMQEKNIILADEINLLINKLSLAGKTALLFSDDKKILGIIAVADTVKATSKAAIAKLKQQGRHIIMLTGDNEITAQAIKKQVGIDEVIAGVLPAQKEAQITALKNNGHKVAMVGDGINDAPALAAADVGIAIGAGTDVAIESADIVLMKNDLLDVVKALKLSTAVIRNIKENLFWAFFYNVIGIPLAAGALYAAWGIRLNPMFAAAAMSLSSVCVVTNALRLKRLQINTVDEKIGDSEHFTIENVKEKEADTMKKTVIMIEGMSCGHCTGRVEKALQSVVGVTEVSVSLEDKKAVVTSEENVSSDVLKNTVVEAGYEVVGIK</sequence>
<dbReference type="PROSITE" id="PS00154">
    <property type="entry name" value="ATPASE_E1_E2"/>
    <property type="match status" value="1"/>
</dbReference>
<evidence type="ECO:0000256" key="10">
    <source>
        <dbReference type="ARBA" id="ARBA00022796"/>
    </source>
</evidence>
<keyword evidence="10" id="KW-0187">Copper transport</keyword>
<dbReference type="SUPFAM" id="SSF55008">
    <property type="entry name" value="HMA, heavy metal-associated domain"/>
    <property type="match status" value="2"/>
</dbReference>
<dbReference type="SFLD" id="SFLDF00027">
    <property type="entry name" value="p-type_atpase"/>
    <property type="match status" value="1"/>
</dbReference>
<keyword evidence="6 21" id="KW-0812">Transmembrane</keyword>
<dbReference type="NCBIfam" id="TIGR01494">
    <property type="entry name" value="ATPase_P-type"/>
    <property type="match status" value="1"/>
</dbReference>
<keyword evidence="14 21" id="KW-1133">Transmembrane helix</keyword>
<dbReference type="Pfam" id="PF00122">
    <property type="entry name" value="E1-E2_ATPase"/>
    <property type="match status" value="1"/>
</dbReference>
<dbReference type="PROSITE" id="PS01047">
    <property type="entry name" value="HMA_1"/>
    <property type="match status" value="2"/>
</dbReference>
<dbReference type="InterPro" id="IPR027256">
    <property type="entry name" value="P-typ_ATPase_IB"/>
</dbReference>
<dbReference type="InterPro" id="IPR006121">
    <property type="entry name" value="HMA_dom"/>
</dbReference>
<evidence type="ECO:0000256" key="9">
    <source>
        <dbReference type="ARBA" id="ARBA00022741"/>
    </source>
</evidence>
<evidence type="ECO:0000313" key="23">
    <source>
        <dbReference type="EMBL" id="MBB5335882.1"/>
    </source>
</evidence>
<keyword evidence="5" id="KW-0813">Transport</keyword>
<evidence type="ECO:0000256" key="6">
    <source>
        <dbReference type="ARBA" id="ARBA00022692"/>
    </source>
</evidence>
<comment type="similarity">
    <text evidence="2 21">Belongs to the cation transport ATPase (P-type) (TC 3.A.3) family. Type IB subfamily.</text>
</comment>
<keyword evidence="11 21" id="KW-0067">ATP-binding</keyword>
<accession>A0A840UNU5</accession>
<dbReference type="EC" id="7.2.2.8" evidence="3"/>
<dbReference type="InterPro" id="IPR059000">
    <property type="entry name" value="ATPase_P-type_domA"/>
</dbReference>
<evidence type="ECO:0000256" key="17">
    <source>
        <dbReference type="ARBA" id="ARBA00023136"/>
    </source>
</evidence>
<keyword evidence="12" id="KW-0460">Magnesium</keyword>
<dbReference type="InterPro" id="IPR017969">
    <property type="entry name" value="Heavy-metal-associated_CS"/>
</dbReference>
<dbReference type="InterPro" id="IPR044492">
    <property type="entry name" value="P_typ_ATPase_HD_dom"/>
</dbReference>
<dbReference type="AlphaFoldDB" id="A0A840UNU5"/>
<keyword evidence="9 21" id="KW-0547">Nucleotide-binding</keyword>
<evidence type="ECO:0000256" key="2">
    <source>
        <dbReference type="ARBA" id="ARBA00006024"/>
    </source>
</evidence>
<feature type="transmembrane region" description="Helical" evidence="21">
    <location>
        <begin position="391"/>
        <end position="416"/>
    </location>
</feature>
<dbReference type="InterPro" id="IPR018303">
    <property type="entry name" value="ATPase_P-typ_P_site"/>
</dbReference>
<keyword evidence="15" id="KW-0186">Copper</keyword>
<evidence type="ECO:0000256" key="16">
    <source>
        <dbReference type="ARBA" id="ARBA00023065"/>
    </source>
</evidence>
<dbReference type="PRINTS" id="PR00120">
    <property type="entry name" value="HATPASE"/>
</dbReference>
<dbReference type="NCBIfam" id="TIGR01511">
    <property type="entry name" value="ATPase-IB1_Cu"/>
    <property type="match status" value="1"/>
</dbReference>
<feature type="domain" description="HMA" evidence="22">
    <location>
        <begin position="787"/>
        <end position="852"/>
    </location>
</feature>
<evidence type="ECO:0000256" key="7">
    <source>
        <dbReference type="ARBA" id="ARBA00022723"/>
    </source>
</evidence>
<dbReference type="GO" id="GO:0043682">
    <property type="term" value="F:P-type divalent copper transporter activity"/>
    <property type="evidence" value="ECO:0007669"/>
    <property type="project" value="TreeGrafter"/>
</dbReference>
<evidence type="ECO:0000256" key="19">
    <source>
        <dbReference type="ARBA" id="ARBA00033239"/>
    </source>
</evidence>
<keyword evidence="8" id="KW-0677">Repeat</keyword>
<dbReference type="CDD" id="cd00371">
    <property type="entry name" value="HMA"/>
    <property type="match status" value="2"/>
</dbReference>
<dbReference type="NCBIfam" id="TIGR00003">
    <property type="entry name" value="copper ion binding protein"/>
    <property type="match status" value="2"/>
</dbReference>
<evidence type="ECO:0000256" key="14">
    <source>
        <dbReference type="ARBA" id="ARBA00022989"/>
    </source>
</evidence>
<feature type="transmembrane region" description="Helical" evidence="21">
    <location>
        <begin position="363"/>
        <end position="385"/>
    </location>
</feature>
<evidence type="ECO:0000313" key="24">
    <source>
        <dbReference type="Proteomes" id="UP000559117"/>
    </source>
</evidence>
<evidence type="ECO:0000256" key="3">
    <source>
        <dbReference type="ARBA" id="ARBA00012517"/>
    </source>
</evidence>
<dbReference type="GO" id="GO:0055070">
    <property type="term" value="P:copper ion homeostasis"/>
    <property type="evidence" value="ECO:0007669"/>
    <property type="project" value="TreeGrafter"/>
</dbReference>
<keyword evidence="16" id="KW-0406">Ion transport</keyword>
<dbReference type="NCBIfam" id="TIGR01525">
    <property type="entry name" value="ATPase-IB_hvy"/>
    <property type="match status" value="1"/>
</dbReference>
<evidence type="ECO:0000256" key="4">
    <source>
        <dbReference type="ARBA" id="ARBA00015102"/>
    </source>
</evidence>
<dbReference type="InterPro" id="IPR023214">
    <property type="entry name" value="HAD_sf"/>
</dbReference>
<dbReference type="Gene3D" id="3.40.1110.10">
    <property type="entry name" value="Calcium-transporting ATPase, cytoplasmic domain N"/>
    <property type="match status" value="1"/>
</dbReference>
<dbReference type="InterPro" id="IPR001757">
    <property type="entry name" value="P_typ_ATPase"/>
</dbReference>
<evidence type="ECO:0000256" key="12">
    <source>
        <dbReference type="ARBA" id="ARBA00022842"/>
    </source>
</evidence>
<dbReference type="Gene3D" id="3.40.50.1000">
    <property type="entry name" value="HAD superfamily/HAD-like"/>
    <property type="match status" value="1"/>
</dbReference>
<evidence type="ECO:0000256" key="1">
    <source>
        <dbReference type="ARBA" id="ARBA00004651"/>
    </source>
</evidence>
<dbReference type="PROSITE" id="PS50846">
    <property type="entry name" value="HMA_2"/>
    <property type="match status" value="2"/>
</dbReference>
<feature type="transmembrane region" description="Helical" evidence="21">
    <location>
        <begin position="133"/>
        <end position="151"/>
    </location>
</feature>
<dbReference type="GO" id="GO:0005886">
    <property type="term" value="C:plasma membrane"/>
    <property type="evidence" value="ECO:0007669"/>
    <property type="project" value="UniProtKB-SubCell"/>
</dbReference>
<dbReference type="InterPro" id="IPR008250">
    <property type="entry name" value="ATPase_P-typ_transduc_dom_A_sf"/>
</dbReference>
<dbReference type="GO" id="GO:0140581">
    <property type="term" value="F:P-type monovalent copper transporter activity"/>
    <property type="evidence" value="ECO:0007669"/>
    <property type="project" value="UniProtKB-EC"/>
</dbReference>
<organism evidence="23 24">
    <name type="scientific">Pectinatus brassicae</name>
    <dbReference type="NCBI Taxonomy" id="862415"/>
    <lineage>
        <taxon>Bacteria</taxon>
        <taxon>Bacillati</taxon>
        <taxon>Bacillota</taxon>
        <taxon>Negativicutes</taxon>
        <taxon>Selenomonadales</taxon>
        <taxon>Selenomonadaceae</taxon>
        <taxon>Pectinatus</taxon>
    </lineage>
</organism>
<evidence type="ECO:0000256" key="11">
    <source>
        <dbReference type="ARBA" id="ARBA00022840"/>
    </source>
</evidence>
<comment type="subcellular location">
    <subcellularLocation>
        <location evidence="1">Cell membrane</location>
        <topology evidence="1">Multi-pass membrane protein</topology>
    </subcellularLocation>
</comment>
<name>A0A840UNU5_9FIRM</name>
<comment type="caution">
    <text evidence="23">The sequence shown here is derived from an EMBL/GenBank/DDBJ whole genome shotgun (WGS) entry which is preliminary data.</text>
</comment>
<proteinExistence type="inferred from homology"/>
<dbReference type="Pfam" id="PF00702">
    <property type="entry name" value="Hydrolase"/>
    <property type="match status" value="1"/>
</dbReference>
<dbReference type="EMBL" id="JACHFH010000009">
    <property type="protein sequence ID" value="MBB5335882.1"/>
    <property type="molecule type" value="Genomic_DNA"/>
</dbReference>
<evidence type="ECO:0000259" key="22">
    <source>
        <dbReference type="PROSITE" id="PS50846"/>
    </source>
</evidence>
<evidence type="ECO:0000256" key="15">
    <source>
        <dbReference type="ARBA" id="ARBA00023008"/>
    </source>
</evidence>
<dbReference type="GO" id="GO:0016887">
    <property type="term" value="F:ATP hydrolysis activity"/>
    <property type="evidence" value="ECO:0007669"/>
    <property type="project" value="InterPro"/>
</dbReference>
<dbReference type="CDD" id="cd02094">
    <property type="entry name" value="P-type_ATPase_Cu-like"/>
    <property type="match status" value="1"/>
</dbReference>
<dbReference type="GO" id="GO:0005507">
    <property type="term" value="F:copper ion binding"/>
    <property type="evidence" value="ECO:0007669"/>
    <property type="project" value="InterPro"/>
</dbReference>
<evidence type="ECO:0000256" key="13">
    <source>
        <dbReference type="ARBA" id="ARBA00022967"/>
    </source>
</evidence>
<dbReference type="InterPro" id="IPR036412">
    <property type="entry name" value="HAD-like_sf"/>
</dbReference>